<dbReference type="Proteomes" id="UP000030748">
    <property type="component" value="Unassembled WGS sequence"/>
</dbReference>
<evidence type="ECO:0000256" key="5">
    <source>
        <dbReference type="ARBA" id="ARBA00023242"/>
    </source>
</evidence>
<evidence type="ECO:0000313" key="8">
    <source>
        <dbReference type="EMBL" id="EYU30869.1"/>
    </source>
</evidence>
<evidence type="ECO:0000256" key="1">
    <source>
        <dbReference type="ARBA" id="ARBA00004123"/>
    </source>
</evidence>
<dbReference type="OrthoDB" id="1933825at2759"/>
<dbReference type="InterPro" id="IPR013087">
    <property type="entry name" value="Znf_C2H2_type"/>
</dbReference>
<evidence type="ECO:0000256" key="3">
    <source>
        <dbReference type="ARBA" id="ARBA00022771"/>
    </source>
</evidence>
<reference evidence="8 9" key="1">
    <citation type="journal article" date="2013" name="Proc. Natl. Acad. Sci. U.S.A.">
        <title>Fine-scale variation in meiotic recombination in Mimulus inferred from population shotgun sequencing.</title>
        <authorList>
            <person name="Hellsten U."/>
            <person name="Wright K.M."/>
            <person name="Jenkins J."/>
            <person name="Shu S."/>
            <person name="Yuan Y."/>
            <person name="Wessler S.R."/>
            <person name="Schmutz J."/>
            <person name="Willis J.H."/>
            <person name="Rokhsar D.S."/>
        </authorList>
    </citation>
    <scope>NUCLEOTIDE SEQUENCE [LARGE SCALE GENOMIC DNA]</scope>
    <source>
        <strain evidence="9">cv. DUN x IM62</strain>
    </source>
</reference>
<keyword evidence="5" id="KW-0539">Nucleus</keyword>
<dbReference type="EMBL" id="KI631018">
    <property type="protein sequence ID" value="EYU30869.1"/>
    <property type="molecule type" value="Genomic_DNA"/>
</dbReference>
<dbReference type="GO" id="GO:0009788">
    <property type="term" value="P:negative regulation of abscisic acid-activated signaling pathway"/>
    <property type="evidence" value="ECO:0007669"/>
    <property type="project" value="InterPro"/>
</dbReference>
<feature type="domain" description="C2H2-type" evidence="7">
    <location>
        <begin position="88"/>
        <end position="115"/>
    </location>
</feature>
<proteinExistence type="predicted"/>
<dbReference type="eggNOG" id="ENOG502QTY7">
    <property type="taxonomic scope" value="Eukaryota"/>
</dbReference>
<dbReference type="GO" id="GO:0008270">
    <property type="term" value="F:zinc ion binding"/>
    <property type="evidence" value="ECO:0007669"/>
    <property type="project" value="UniProtKB-KW"/>
</dbReference>
<dbReference type="InterPro" id="IPR036236">
    <property type="entry name" value="Znf_C2H2_sf"/>
</dbReference>
<sequence length="226" mass="24853">MKTSKLFDLELGPTSENDSDFGTQIVDYSPKKNNPHSLIPLNLSLSFEPNHREESSSLGFSISSSSDSTNEPVHPAATVIVTATPRSFSCNFCHRKFFSSQALGGHQNAHKRERTLAKRALRMGVYSTGAAASLPPHGSGLKCLGIRSHSSVHRGFAPPIMSPEISARFMNGYMCRPVYVEHEDNSSDQPLWPGSFHRADVASRPMFAENIPVLERDSTPDLTLRL</sequence>
<comment type="subcellular location">
    <subcellularLocation>
        <location evidence="1">Nucleus</location>
    </subcellularLocation>
</comment>
<name>A0A022QTE5_ERYGU</name>
<dbReference type="GO" id="GO:0005634">
    <property type="term" value="C:nucleus"/>
    <property type="evidence" value="ECO:0007669"/>
    <property type="project" value="UniProtKB-SubCell"/>
</dbReference>
<evidence type="ECO:0000259" key="7">
    <source>
        <dbReference type="PROSITE" id="PS50157"/>
    </source>
</evidence>
<keyword evidence="2" id="KW-0479">Metal-binding</keyword>
<dbReference type="PROSITE" id="PS00028">
    <property type="entry name" value="ZINC_FINGER_C2H2_1"/>
    <property type="match status" value="1"/>
</dbReference>
<dbReference type="PANTHER" id="PTHR47287:SF18">
    <property type="entry name" value="TRANSCRIPTION FACTOR C2H2 FAMILY"/>
    <property type="match status" value="1"/>
</dbReference>
<gene>
    <name evidence="8" type="ORF">MIMGU_mgv1a021276mg</name>
</gene>
<accession>A0A022QTE5</accession>
<evidence type="ECO:0000256" key="2">
    <source>
        <dbReference type="ARBA" id="ARBA00022723"/>
    </source>
</evidence>
<keyword evidence="9" id="KW-1185">Reference proteome</keyword>
<evidence type="ECO:0000256" key="6">
    <source>
        <dbReference type="PROSITE-ProRule" id="PRU00042"/>
    </source>
</evidence>
<organism evidence="8 9">
    <name type="scientific">Erythranthe guttata</name>
    <name type="common">Yellow monkey flower</name>
    <name type="synonym">Mimulus guttatus</name>
    <dbReference type="NCBI Taxonomy" id="4155"/>
    <lineage>
        <taxon>Eukaryota</taxon>
        <taxon>Viridiplantae</taxon>
        <taxon>Streptophyta</taxon>
        <taxon>Embryophyta</taxon>
        <taxon>Tracheophyta</taxon>
        <taxon>Spermatophyta</taxon>
        <taxon>Magnoliopsida</taxon>
        <taxon>eudicotyledons</taxon>
        <taxon>Gunneridae</taxon>
        <taxon>Pentapetalae</taxon>
        <taxon>asterids</taxon>
        <taxon>lamiids</taxon>
        <taxon>Lamiales</taxon>
        <taxon>Phrymaceae</taxon>
        <taxon>Erythranthe</taxon>
    </lineage>
</organism>
<dbReference type="AlphaFoldDB" id="A0A022QTE5"/>
<dbReference type="KEGG" id="egt:105965147"/>
<keyword evidence="4" id="KW-0862">Zinc</keyword>
<dbReference type="Gene3D" id="3.30.160.60">
    <property type="entry name" value="Classic Zinc Finger"/>
    <property type="match status" value="1"/>
</dbReference>
<dbReference type="SUPFAM" id="SSF57667">
    <property type="entry name" value="beta-beta-alpha zinc fingers"/>
    <property type="match status" value="1"/>
</dbReference>
<keyword evidence="3 6" id="KW-0863">Zinc-finger</keyword>
<dbReference type="PANTHER" id="PTHR47287">
    <property type="entry name" value="C2H2 AND C2HC ZINC FINGERS SUPERFAMILY PROTEIN"/>
    <property type="match status" value="1"/>
</dbReference>
<dbReference type="OMA" id="GGHTHEN"/>
<evidence type="ECO:0000256" key="4">
    <source>
        <dbReference type="ARBA" id="ARBA00022833"/>
    </source>
</evidence>
<protein>
    <recommendedName>
        <fullName evidence="7">C2H2-type domain-containing protein</fullName>
    </recommendedName>
</protein>
<dbReference type="PhylomeDB" id="A0A022QTE5"/>
<dbReference type="InterPro" id="IPR044246">
    <property type="entry name" value="ZFP3-like"/>
</dbReference>
<dbReference type="PROSITE" id="PS50157">
    <property type="entry name" value="ZINC_FINGER_C2H2_2"/>
    <property type="match status" value="1"/>
</dbReference>
<evidence type="ECO:0000313" key="9">
    <source>
        <dbReference type="Proteomes" id="UP000030748"/>
    </source>
</evidence>
<dbReference type="STRING" id="4155.A0A022QTE5"/>